<comment type="similarity">
    <text evidence="3 12">Belongs to the protein disulfide isomerase family.</text>
</comment>
<reference evidence="15 16" key="2">
    <citation type="submission" date="2018-11" db="EMBL/GenBank/DDBJ databases">
        <authorList>
            <consortium name="Pathogen Informatics"/>
        </authorList>
    </citation>
    <scope>NUCLEOTIDE SEQUENCE [LARGE SCALE GENOMIC DNA]</scope>
</reference>
<feature type="chain" id="PRO_5043073273" description="Protein disulfide-isomerase" evidence="13">
    <location>
        <begin position="18"/>
        <end position="513"/>
    </location>
</feature>
<dbReference type="GO" id="GO:0003756">
    <property type="term" value="F:protein disulfide isomerase activity"/>
    <property type="evidence" value="ECO:0007669"/>
    <property type="project" value="UniProtKB-EC"/>
</dbReference>
<evidence type="ECO:0000256" key="10">
    <source>
        <dbReference type="ARBA" id="ARBA00023284"/>
    </source>
</evidence>
<evidence type="ECO:0000256" key="5">
    <source>
        <dbReference type="ARBA" id="ARBA00022729"/>
    </source>
</evidence>
<dbReference type="FunFam" id="3.40.30.10:FF:000403">
    <property type="entry name" value="Protein disulfide-isomerase A4"/>
    <property type="match status" value="1"/>
</dbReference>
<dbReference type="STRING" id="27835.A0A0N4YDW4"/>
<evidence type="ECO:0000259" key="14">
    <source>
        <dbReference type="PROSITE" id="PS51352"/>
    </source>
</evidence>
<dbReference type="GO" id="GO:0034976">
    <property type="term" value="P:response to endoplasmic reticulum stress"/>
    <property type="evidence" value="ECO:0007669"/>
    <property type="project" value="TreeGrafter"/>
</dbReference>
<dbReference type="PANTHER" id="PTHR18929">
    <property type="entry name" value="PROTEIN DISULFIDE ISOMERASE"/>
    <property type="match status" value="1"/>
</dbReference>
<keyword evidence="10 11" id="KW-0676">Redox-active center</keyword>
<dbReference type="Pfam" id="PF13848">
    <property type="entry name" value="Thioredoxin_6"/>
    <property type="match status" value="1"/>
</dbReference>
<keyword evidence="8 11" id="KW-1015">Disulfide bond</keyword>
<dbReference type="InterPro" id="IPR013766">
    <property type="entry name" value="Thioredoxin_domain"/>
</dbReference>
<evidence type="ECO:0000256" key="13">
    <source>
        <dbReference type="RuleBase" id="RU361130"/>
    </source>
</evidence>
<keyword evidence="16" id="KW-1185">Reference proteome</keyword>
<dbReference type="Proteomes" id="UP000271162">
    <property type="component" value="Unassembled WGS sequence"/>
</dbReference>
<evidence type="ECO:0000256" key="6">
    <source>
        <dbReference type="ARBA" id="ARBA00022737"/>
    </source>
</evidence>
<evidence type="ECO:0000313" key="16">
    <source>
        <dbReference type="Proteomes" id="UP000271162"/>
    </source>
</evidence>
<dbReference type="NCBIfam" id="TIGR01130">
    <property type="entry name" value="ER_PDI_fam"/>
    <property type="match status" value="1"/>
</dbReference>
<feature type="disulfide bond" description="Redox-active" evidence="11">
    <location>
        <begin position="416"/>
        <end position="419"/>
    </location>
</feature>
<dbReference type="PROSITE" id="PS51352">
    <property type="entry name" value="THIOREDOXIN_2"/>
    <property type="match status" value="2"/>
</dbReference>
<dbReference type="GO" id="GO:0009986">
    <property type="term" value="C:cell surface"/>
    <property type="evidence" value="ECO:0007669"/>
    <property type="project" value="TreeGrafter"/>
</dbReference>
<dbReference type="EMBL" id="UYSL01021511">
    <property type="protein sequence ID" value="VDL78440.1"/>
    <property type="molecule type" value="Genomic_DNA"/>
</dbReference>
<dbReference type="AlphaFoldDB" id="A0A0N4YDW4"/>
<dbReference type="NCBIfam" id="TIGR01126">
    <property type="entry name" value="pdi_dom"/>
    <property type="match status" value="1"/>
</dbReference>
<dbReference type="EC" id="5.3.4.1" evidence="4 13"/>
<feature type="domain" description="Thioredoxin" evidence="14">
    <location>
        <begin position="366"/>
        <end position="501"/>
    </location>
</feature>
<evidence type="ECO:0000256" key="8">
    <source>
        <dbReference type="ARBA" id="ARBA00023157"/>
    </source>
</evidence>
<feature type="domain" description="Thioredoxin" evidence="14">
    <location>
        <begin position="19"/>
        <end position="141"/>
    </location>
</feature>
<evidence type="ECO:0000256" key="7">
    <source>
        <dbReference type="ARBA" id="ARBA00022824"/>
    </source>
</evidence>
<dbReference type="GO" id="GO:0005788">
    <property type="term" value="C:endoplasmic reticulum lumen"/>
    <property type="evidence" value="ECO:0007669"/>
    <property type="project" value="UniProtKB-SubCell"/>
</dbReference>
<dbReference type="InterPro" id="IPR017937">
    <property type="entry name" value="Thioredoxin_CS"/>
</dbReference>
<evidence type="ECO:0000256" key="9">
    <source>
        <dbReference type="ARBA" id="ARBA00023235"/>
    </source>
</evidence>
<evidence type="ECO:0000256" key="2">
    <source>
        <dbReference type="ARBA" id="ARBA00004319"/>
    </source>
</evidence>
<dbReference type="Gene3D" id="3.40.30.10">
    <property type="entry name" value="Glutaredoxin"/>
    <property type="match status" value="4"/>
</dbReference>
<evidence type="ECO:0000313" key="15">
    <source>
        <dbReference type="EMBL" id="VDL78440.1"/>
    </source>
</evidence>
<dbReference type="CDD" id="cd02961">
    <property type="entry name" value="PDI_a_family"/>
    <property type="match status" value="1"/>
</dbReference>
<protein>
    <recommendedName>
        <fullName evidence="4 13">Protein disulfide-isomerase</fullName>
        <ecNumber evidence="4 13">5.3.4.1</ecNumber>
    </recommendedName>
</protein>
<accession>A0A0N4YDW4</accession>
<comment type="catalytic activity">
    <reaction evidence="1 13">
        <text>Catalyzes the rearrangement of -S-S- bonds in proteins.</text>
        <dbReference type="EC" id="5.3.4.1"/>
    </reaction>
</comment>
<feature type="disulfide bond" description="Redox-active" evidence="11">
    <location>
        <begin position="63"/>
        <end position="66"/>
    </location>
</feature>
<dbReference type="InterPro" id="IPR005788">
    <property type="entry name" value="PDI_thioredoxin-like_dom"/>
</dbReference>
<dbReference type="WBParaSite" id="NBR_0001484501-mRNA-1">
    <property type="protein sequence ID" value="NBR_0001484501-mRNA-1"/>
    <property type="gene ID" value="NBR_0001484501"/>
</dbReference>
<keyword evidence="5 13" id="KW-0732">Signal</keyword>
<name>A0A0N4YDW4_NIPBR</name>
<keyword evidence="9 13" id="KW-0413">Isomerase</keyword>
<reference evidence="17" key="1">
    <citation type="submission" date="2017-02" db="UniProtKB">
        <authorList>
            <consortium name="WormBaseParasite"/>
        </authorList>
    </citation>
    <scope>IDENTIFICATION</scope>
</reference>
<proteinExistence type="inferred from homology"/>
<comment type="subcellular location">
    <subcellularLocation>
        <location evidence="2">Endoplasmic reticulum lumen</location>
    </subcellularLocation>
</comment>
<dbReference type="GO" id="GO:0006457">
    <property type="term" value="P:protein folding"/>
    <property type="evidence" value="ECO:0007669"/>
    <property type="project" value="TreeGrafter"/>
</dbReference>
<sequence length="513" mass="58608">MLRLLLGVLLVLNVGYAEEKPKEKPKEEEFEKEDGVYITNASNFDKFLEVHPTTLVMFYAKRCGHCKNLAPEYRKAATKLYRKGSPIKLAKVDATQEPKLAEQYGVAGYPTLYLMRRGRRSEYKGPRKAEGIVEYMEQEAQPAAKKLADVTAVGRFMNKYDVTIVAFLSSEDSSVFEAFTDASEMLRDDFKTIGYTTDPKAFEKYDAKPNDIIIFYPSVFHSRFEPKSRTYNKPSFTAEDLVAFLRDHCTPLVGKRTKENAATRYHKLPLVVVYYNADFSIQYREGSEYWREKVLVIANKYQKDNYHFAVADEEEFEEELGRVGLGDSGLEHNVIAFGHDGKKYPMDPNVFDGELEENLFEFMKKLSSGQIKPFIKSAPVPVNDNSPVRTLVGSNFAKVAADDSKDLLVMFYAPWCGHCKAFEPEYLQMATKLKKEEPNLIVAKFDATENDPPHAYEVQGFPTIYFAPSGKKFTPLKYDGIRTEEGLINFMNIHAVKSFQKKKKDGKKKKEEL</sequence>
<feature type="signal peptide" evidence="13">
    <location>
        <begin position="1"/>
        <end position="17"/>
    </location>
</feature>
<keyword evidence="6" id="KW-0677">Repeat</keyword>
<evidence type="ECO:0000256" key="1">
    <source>
        <dbReference type="ARBA" id="ARBA00001182"/>
    </source>
</evidence>
<gene>
    <name evidence="15" type="ORF">NBR_LOCUS14846</name>
</gene>
<evidence type="ECO:0000256" key="4">
    <source>
        <dbReference type="ARBA" id="ARBA00012723"/>
    </source>
</evidence>
<evidence type="ECO:0000256" key="11">
    <source>
        <dbReference type="PIRSR" id="PIRSR605792-51"/>
    </source>
</evidence>
<dbReference type="OMA" id="FRSKHEP"/>
<dbReference type="InterPro" id="IPR005792">
    <property type="entry name" value="Prot_disulphide_isomerase"/>
</dbReference>
<evidence type="ECO:0000256" key="3">
    <source>
        <dbReference type="ARBA" id="ARBA00006347"/>
    </source>
</evidence>
<dbReference type="CDD" id="cd02995">
    <property type="entry name" value="PDI_a_PDI_a'_C"/>
    <property type="match status" value="1"/>
</dbReference>
<keyword evidence="7" id="KW-0256">Endoplasmic reticulum</keyword>
<dbReference type="PANTHER" id="PTHR18929:SF210">
    <property type="entry name" value="PROTEIN DISULFIDE-ISOMERASE A4"/>
    <property type="match status" value="1"/>
</dbReference>
<evidence type="ECO:0000256" key="12">
    <source>
        <dbReference type="RuleBase" id="RU004208"/>
    </source>
</evidence>
<dbReference type="PROSITE" id="PS00194">
    <property type="entry name" value="THIOREDOXIN_1"/>
    <property type="match status" value="1"/>
</dbReference>
<dbReference type="InterPro" id="IPR036249">
    <property type="entry name" value="Thioredoxin-like_sf"/>
</dbReference>
<dbReference type="FunFam" id="3.40.30.10:FF:000107">
    <property type="entry name" value="Protein disulfide-isomerase 5-2"/>
    <property type="match status" value="1"/>
</dbReference>
<organism evidence="17">
    <name type="scientific">Nippostrongylus brasiliensis</name>
    <name type="common">Rat hookworm</name>
    <dbReference type="NCBI Taxonomy" id="27835"/>
    <lineage>
        <taxon>Eukaryota</taxon>
        <taxon>Metazoa</taxon>
        <taxon>Ecdysozoa</taxon>
        <taxon>Nematoda</taxon>
        <taxon>Chromadorea</taxon>
        <taxon>Rhabditida</taxon>
        <taxon>Rhabditina</taxon>
        <taxon>Rhabditomorpha</taxon>
        <taxon>Strongyloidea</taxon>
        <taxon>Heligmosomidae</taxon>
        <taxon>Nippostrongylus</taxon>
    </lineage>
</organism>
<dbReference type="Pfam" id="PF00085">
    <property type="entry name" value="Thioredoxin"/>
    <property type="match status" value="2"/>
</dbReference>
<evidence type="ECO:0000313" key="17">
    <source>
        <dbReference type="WBParaSite" id="NBR_0001484501-mRNA-1"/>
    </source>
</evidence>
<dbReference type="SUPFAM" id="SSF52833">
    <property type="entry name" value="Thioredoxin-like"/>
    <property type="match status" value="4"/>
</dbReference>